<feature type="transmembrane region" description="Helical" evidence="1">
    <location>
        <begin position="26"/>
        <end position="45"/>
    </location>
</feature>
<keyword evidence="1" id="KW-0812">Transmembrane</keyword>
<sequence>IGRMYPRTEAFVARDSHAVDMAPWSLAKPVGAAIVLVVVSTYFVFT</sequence>
<keyword evidence="3" id="KW-1185">Reference proteome</keyword>
<comment type="caution">
    <text evidence="2">The sequence shown here is derived from an EMBL/GenBank/DDBJ whole genome shotgun (WGS) entry which is preliminary data.</text>
</comment>
<protein>
    <submittedName>
        <fullName evidence="2">Uncharacterized protein</fullName>
    </submittedName>
</protein>
<keyword evidence="1" id="KW-0472">Membrane</keyword>
<dbReference type="Proteomes" id="UP000248916">
    <property type="component" value="Unassembled WGS sequence"/>
</dbReference>
<keyword evidence="1" id="KW-1133">Transmembrane helix</keyword>
<organism evidence="2 3">
    <name type="scientific">Palleronia aestuarii</name>
    <dbReference type="NCBI Taxonomy" id="568105"/>
    <lineage>
        <taxon>Bacteria</taxon>
        <taxon>Pseudomonadati</taxon>
        <taxon>Pseudomonadota</taxon>
        <taxon>Alphaproteobacteria</taxon>
        <taxon>Rhodobacterales</taxon>
        <taxon>Roseobacteraceae</taxon>
        <taxon>Palleronia</taxon>
    </lineage>
</organism>
<dbReference type="AlphaFoldDB" id="A0A2W7PR49"/>
<evidence type="ECO:0000313" key="2">
    <source>
        <dbReference type="EMBL" id="PZX11879.1"/>
    </source>
</evidence>
<evidence type="ECO:0000313" key="3">
    <source>
        <dbReference type="Proteomes" id="UP000248916"/>
    </source>
</evidence>
<proteinExistence type="predicted"/>
<feature type="non-terminal residue" evidence="2">
    <location>
        <position position="1"/>
    </location>
</feature>
<name>A0A2W7PR49_9RHOB</name>
<evidence type="ECO:0000256" key="1">
    <source>
        <dbReference type="SAM" id="Phobius"/>
    </source>
</evidence>
<dbReference type="EMBL" id="QKZL01000027">
    <property type="protein sequence ID" value="PZX11879.1"/>
    <property type="molecule type" value="Genomic_DNA"/>
</dbReference>
<accession>A0A2W7PR49</accession>
<reference evidence="2 3" key="1">
    <citation type="submission" date="2018-06" db="EMBL/GenBank/DDBJ databases">
        <title>Genomic Encyclopedia of Archaeal and Bacterial Type Strains, Phase II (KMG-II): from individual species to whole genera.</title>
        <authorList>
            <person name="Goeker M."/>
        </authorList>
    </citation>
    <scope>NUCLEOTIDE SEQUENCE [LARGE SCALE GENOMIC DNA]</scope>
    <source>
        <strain evidence="2 3">DSM 22009</strain>
    </source>
</reference>
<gene>
    <name evidence="2" type="ORF">LX81_03755</name>
</gene>